<name>C0HF35_MAIZE</name>
<feature type="compositionally biased region" description="Basic residues" evidence="1">
    <location>
        <begin position="256"/>
        <end position="265"/>
    </location>
</feature>
<feature type="region of interest" description="Disordered" evidence="1">
    <location>
        <begin position="181"/>
        <end position="211"/>
    </location>
</feature>
<evidence type="ECO:0000256" key="1">
    <source>
        <dbReference type="SAM" id="MobiDB-lite"/>
    </source>
</evidence>
<reference evidence="2" key="2">
    <citation type="submission" date="2012-06" db="EMBL/GenBank/DDBJ databases">
        <authorList>
            <person name="Yu Y."/>
            <person name="Currie J."/>
            <person name="Lomeli R."/>
            <person name="Angelova A."/>
            <person name="Collura K."/>
            <person name="Wissotski M."/>
            <person name="Campos D."/>
            <person name="Kudrna D."/>
            <person name="Golser W."/>
            <person name="Ashely E."/>
            <person name="Descour A."/>
            <person name="Fernandes J."/>
            <person name="Soderlund C."/>
            <person name="Walbot V."/>
        </authorList>
    </citation>
    <scope>NUCLEOTIDE SEQUENCE</scope>
    <source>
        <strain evidence="2">B73</strain>
    </source>
</reference>
<feature type="region of interest" description="Disordered" evidence="1">
    <location>
        <begin position="253"/>
        <end position="275"/>
    </location>
</feature>
<protein>
    <submittedName>
        <fullName evidence="2">Uncharacterized protein</fullName>
    </submittedName>
</protein>
<feature type="compositionally biased region" description="Basic and acidic residues" evidence="1">
    <location>
        <begin position="185"/>
        <end position="203"/>
    </location>
</feature>
<organism evidence="2">
    <name type="scientific">Zea mays</name>
    <name type="common">Maize</name>
    <dbReference type="NCBI Taxonomy" id="4577"/>
    <lineage>
        <taxon>Eukaryota</taxon>
        <taxon>Viridiplantae</taxon>
        <taxon>Streptophyta</taxon>
        <taxon>Embryophyta</taxon>
        <taxon>Tracheophyta</taxon>
        <taxon>Spermatophyta</taxon>
        <taxon>Magnoliopsida</taxon>
        <taxon>Liliopsida</taxon>
        <taxon>Poales</taxon>
        <taxon>Poaceae</taxon>
        <taxon>PACMAD clade</taxon>
        <taxon>Panicoideae</taxon>
        <taxon>Andropogonodae</taxon>
        <taxon>Andropogoneae</taxon>
        <taxon>Tripsacinae</taxon>
        <taxon>Zea</taxon>
    </lineage>
</organism>
<proteinExistence type="evidence at transcript level"/>
<reference evidence="2" key="1">
    <citation type="journal article" date="2009" name="PLoS Genet.">
        <title>Sequencing, mapping, and analysis of 27,455 maize full-length cDNAs.</title>
        <authorList>
            <person name="Soderlund C."/>
            <person name="Descour A."/>
            <person name="Kudrna D."/>
            <person name="Bomhoff M."/>
            <person name="Boyd L."/>
            <person name="Currie J."/>
            <person name="Angelova A."/>
            <person name="Collura K."/>
            <person name="Wissotski M."/>
            <person name="Ashley E."/>
            <person name="Morrow D."/>
            <person name="Fernandes J."/>
            <person name="Walbot V."/>
            <person name="Yu Y."/>
        </authorList>
    </citation>
    <scope>NUCLEOTIDE SEQUENCE</scope>
    <source>
        <strain evidence="2">B73</strain>
    </source>
</reference>
<accession>C0HF35</accession>
<evidence type="ECO:0000313" key="2">
    <source>
        <dbReference type="EMBL" id="ACN25638.1"/>
    </source>
</evidence>
<feature type="region of interest" description="Disordered" evidence="1">
    <location>
        <begin position="119"/>
        <end position="151"/>
    </location>
</feature>
<dbReference type="AlphaFoldDB" id="C0HF35"/>
<dbReference type="EMBL" id="BT060941">
    <property type="protein sequence ID" value="ACN25638.1"/>
    <property type="molecule type" value="mRNA"/>
</dbReference>
<sequence length="336" mass="37127">MYHVHYSLCTDQGKLQSTDHTHTTLGFRLRGFVSVRCRRAQRRRGPGRCCLLPAKPPEVGDEADVHVPLHLLRQRRQDLHCVTGLQFSRNRTRTTYFGCLARARYRFGDAAQDGLWHEAQGRRQDAGDGDLQVAPHPAPAAPAPVGVQRPAHAEVEAGWRVAGVQPPQLPLRDSEVEPAGAVPQLHDDDGAHGEEEELQRQHVDPPFPVADPLAPALVGEHGAEHARAVLDVLVEGDPGGFVEGRVRGDARAVGHGVRRRRRPRLGRTGLGPHGPPSCRWRWHPRPCVRRTASPHSCCCGWPASAAARARARSRWDHQLPRPVTLRCVRRGGHGRP</sequence>